<name>A0A9W8N9E9_9PEZI</name>
<accession>A0A9W8N9E9</accession>
<dbReference type="Proteomes" id="UP001148614">
    <property type="component" value="Unassembled WGS sequence"/>
</dbReference>
<comment type="caution">
    <text evidence="1">The sequence shown here is derived from an EMBL/GenBank/DDBJ whole genome shotgun (WGS) entry which is preliminary data.</text>
</comment>
<reference evidence="1" key="1">
    <citation type="submission" date="2022-07" db="EMBL/GenBank/DDBJ databases">
        <title>Genome Sequence of Xylaria arbuscula.</title>
        <authorList>
            <person name="Buettner E."/>
        </authorList>
    </citation>
    <scope>NUCLEOTIDE SEQUENCE</scope>
    <source>
        <strain evidence="1">VT107</strain>
    </source>
</reference>
<sequence>MGEHHHHHYAATYPTGGGLVAVDERVKTFISAFYAVSDDPGRNREWVEDYFVPDACLVMGNKKVQGVEVKSRRHKLDKVFPAVFEQLEKVRRFEYMLHGTVDLEMKSGERTTGQWAGRAVLGDDEERGGLS</sequence>
<dbReference type="EMBL" id="JANPWZ010001710">
    <property type="protein sequence ID" value="KAJ3563755.1"/>
    <property type="molecule type" value="Genomic_DNA"/>
</dbReference>
<dbReference type="VEuPathDB" id="FungiDB:F4678DRAFT_463483"/>
<dbReference type="AlphaFoldDB" id="A0A9W8N9E9"/>
<evidence type="ECO:0000313" key="2">
    <source>
        <dbReference type="Proteomes" id="UP001148614"/>
    </source>
</evidence>
<gene>
    <name evidence="1" type="ORF">NPX13_g8086</name>
</gene>
<organism evidence="1 2">
    <name type="scientific">Xylaria arbuscula</name>
    <dbReference type="NCBI Taxonomy" id="114810"/>
    <lineage>
        <taxon>Eukaryota</taxon>
        <taxon>Fungi</taxon>
        <taxon>Dikarya</taxon>
        <taxon>Ascomycota</taxon>
        <taxon>Pezizomycotina</taxon>
        <taxon>Sordariomycetes</taxon>
        <taxon>Xylariomycetidae</taxon>
        <taxon>Xylariales</taxon>
        <taxon>Xylariaceae</taxon>
        <taxon>Xylaria</taxon>
    </lineage>
</organism>
<evidence type="ECO:0000313" key="1">
    <source>
        <dbReference type="EMBL" id="KAJ3563755.1"/>
    </source>
</evidence>
<protein>
    <submittedName>
        <fullName evidence="1">Uncharacterized protein</fullName>
    </submittedName>
</protein>
<proteinExistence type="predicted"/>
<keyword evidence="2" id="KW-1185">Reference proteome</keyword>